<dbReference type="EMBL" id="MH976510">
    <property type="protein sequence ID" value="AYR02743.1"/>
    <property type="molecule type" value="Genomic_DNA"/>
</dbReference>
<reference evidence="1 2" key="1">
    <citation type="submission" date="2018-09" db="EMBL/GenBank/DDBJ databases">
        <authorList>
            <person name="Pope W.H."/>
            <person name="Garlena R.A."/>
            <person name="Russell D.A."/>
            <person name="Jacobs-Sera D."/>
            <person name="Hatfull G.F."/>
        </authorList>
    </citation>
    <scope>NUCLEOTIDE SEQUENCE [LARGE SCALE GENOMIC DNA]</scope>
</reference>
<name>A0A3G3M8E7_9CAUD</name>
<proteinExistence type="predicted"/>
<dbReference type="KEGG" id="vg:65116951"/>
<dbReference type="Proteomes" id="UP000279733">
    <property type="component" value="Segment"/>
</dbReference>
<organism evidence="1 2">
    <name type="scientific">Gordonia phage Fosterous</name>
    <dbReference type="NCBI Taxonomy" id="2483668"/>
    <lineage>
        <taxon>Viruses</taxon>
        <taxon>Duplodnaviria</taxon>
        <taxon>Heunggongvirae</taxon>
        <taxon>Uroviricota</taxon>
        <taxon>Caudoviricetes</taxon>
        <taxon>Stackebrandtviridae</taxon>
        <taxon>Schenleyvirinae</taxon>
        <taxon>Vividuovirus</taxon>
        <taxon>Vividuovirus fosterous</taxon>
    </lineage>
</organism>
<sequence>MPYTRPTIVSGVTRATKAFFDNLLDGIDERVTKADADAAYAPVAMLNSLAANPDQIAVGTITRSASGAATGFSVVWPDGATGTFTGTESSAFPGAIDSYTITHVLGGETTTYTQPALTRNASGAVTARPAIVVS</sequence>
<gene>
    <name evidence="1" type="primary">22</name>
    <name evidence="1" type="ORF">SEA_FOSTEROUS_22</name>
</gene>
<keyword evidence="2" id="KW-1185">Reference proteome</keyword>
<accession>A0A3G3M8E7</accession>
<evidence type="ECO:0000313" key="2">
    <source>
        <dbReference type="Proteomes" id="UP000279733"/>
    </source>
</evidence>
<evidence type="ECO:0000313" key="1">
    <source>
        <dbReference type="EMBL" id="AYR02743.1"/>
    </source>
</evidence>
<dbReference type="RefSeq" id="YP_010099265.1">
    <property type="nucleotide sequence ID" value="NC_055775.1"/>
</dbReference>
<protein>
    <submittedName>
        <fullName evidence="1">Uncharacterized protein</fullName>
    </submittedName>
</protein>
<dbReference type="GeneID" id="65116951"/>